<keyword evidence="1" id="KW-1185">Reference proteome</keyword>
<evidence type="ECO:0000313" key="1">
    <source>
        <dbReference type="Proteomes" id="UP000036681"/>
    </source>
</evidence>
<sequence length="45" mass="5037">MEAIVAYFCIFSQECYALIKEIQLTHMQCISASRAAAIVVSKLNK</sequence>
<organism evidence="1 2">
    <name type="scientific">Ascaris lumbricoides</name>
    <name type="common">Giant roundworm</name>
    <dbReference type="NCBI Taxonomy" id="6252"/>
    <lineage>
        <taxon>Eukaryota</taxon>
        <taxon>Metazoa</taxon>
        <taxon>Ecdysozoa</taxon>
        <taxon>Nematoda</taxon>
        <taxon>Chromadorea</taxon>
        <taxon>Rhabditida</taxon>
        <taxon>Spirurina</taxon>
        <taxon>Ascaridomorpha</taxon>
        <taxon>Ascaridoidea</taxon>
        <taxon>Ascarididae</taxon>
        <taxon>Ascaris</taxon>
    </lineage>
</organism>
<name>A0A0M3I8K2_ASCLU</name>
<dbReference type="Proteomes" id="UP000036681">
    <property type="component" value="Unplaced"/>
</dbReference>
<dbReference type="WBParaSite" id="ALUE_0001368701-mRNA-1">
    <property type="protein sequence ID" value="ALUE_0001368701-mRNA-1"/>
    <property type="gene ID" value="ALUE_0001368701"/>
</dbReference>
<evidence type="ECO:0000313" key="2">
    <source>
        <dbReference type="WBParaSite" id="ALUE_0001368701-mRNA-1"/>
    </source>
</evidence>
<dbReference type="AlphaFoldDB" id="A0A0M3I8K2"/>
<accession>A0A0M3I8K2</accession>
<protein>
    <submittedName>
        <fullName evidence="2">Uncharacterized protein</fullName>
    </submittedName>
</protein>
<proteinExistence type="predicted"/>
<reference evidence="2" key="1">
    <citation type="submission" date="2017-02" db="UniProtKB">
        <authorList>
            <consortium name="WormBaseParasite"/>
        </authorList>
    </citation>
    <scope>IDENTIFICATION</scope>
</reference>